<protein>
    <submittedName>
        <fullName evidence="2">Uncharacterized protein</fullName>
    </submittedName>
</protein>
<reference evidence="2" key="2">
    <citation type="journal article" date="2021" name="PeerJ">
        <title>Extensive microbial diversity within the chicken gut microbiome revealed by metagenomics and culture.</title>
        <authorList>
            <person name="Gilroy R."/>
            <person name="Ravi A."/>
            <person name="Getino M."/>
            <person name="Pursley I."/>
            <person name="Horton D.L."/>
            <person name="Alikhan N.F."/>
            <person name="Baker D."/>
            <person name="Gharbi K."/>
            <person name="Hall N."/>
            <person name="Watson M."/>
            <person name="Adriaenssens E.M."/>
            <person name="Foster-Nyarko E."/>
            <person name="Jarju S."/>
            <person name="Secka A."/>
            <person name="Antonio M."/>
            <person name="Oren A."/>
            <person name="Chaudhuri R.R."/>
            <person name="La Ragione R."/>
            <person name="Hildebrand F."/>
            <person name="Pallen M.J."/>
        </authorList>
    </citation>
    <scope>NUCLEOTIDE SEQUENCE</scope>
    <source>
        <strain evidence="2">ChiSxjej2B14-8506</strain>
    </source>
</reference>
<reference evidence="2" key="1">
    <citation type="submission" date="2020-10" db="EMBL/GenBank/DDBJ databases">
        <authorList>
            <person name="Gilroy R."/>
        </authorList>
    </citation>
    <scope>NUCLEOTIDE SEQUENCE</scope>
    <source>
        <strain evidence="2">ChiSxjej2B14-8506</strain>
    </source>
</reference>
<dbReference type="EMBL" id="DVNK01000051">
    <property type="protein sequence ID" value="HIU47263.1"/>
    <property type="molecule type" value="Genomic_DNA"/>
</dbReference>
<feature type="transmembrane region" description="Helical" evidence="1">
    <location>
        <begin position="20"/>
        <end position="46"/>
    </location>
</feature>
<keyword evidence="1" id="KW-0472">Membrane</keyword>
<keyword evidence="1" id="KW-0812">Transmembrane</keyword>
<keyword evidence="1" id="KW-1133">Transmembrane helix</keyword>
<accession>A0A9D1LSI6</accession>
<evidence type="ECO:0000313" key="3">
    <source>
        <dbReference type="Proteomes" id="UP000824123"/>
    </source>
</evidence>
<sequence>MSEENMANPAQRRKLGRGMVMSVAGVMVCWVPGLGALLSLGGLFGVLSSYVPGNRARYAIYTALSILCALVSVGALMAMLYVYFGNPELLAQVTDWLMTKLNIQ</sequence>
<comment type="caution">
    <text evidence="2">The sequence shown here is derived from an EMBL/GenBank/DDBJ whole genome shotgun (WGS) entry which is preliminary data.</text>
</comment>
<organism evidence="2 3">
    <name type="scientific">Candidatus Fimadaptatus faecigallinarum</name>
    <dbReference type="NCBI Taxonomy" id="2840814"/>
    <lineage>
        <taxon>Bacteria</taxon>
        <taxon>Bacillati</taxon>
        <taxon>Bacillota</taxon>
        <taxon>Clostridia</taxon>
        <taxon>Eubacteriales</taxon>
        <taxon>Candidatus Fimadaptatus</taxon>
    </lineage>
</organism>
<name>A0A9D1LSI6_9FIRM</name>
<evidence type="ECO:0000256" key="1">
    <source>
        <dbReference type="SAM" id="Phobius"/>
    </source>
</evidence>
<proteinExistence type="predicted"/>
<gene>
    <name evidence="2" type="ORF">IAC59_08385</name>
</gene>
<dbReference type="Proteomes" id="UP000824123">
    <property type="component" value="Unassembled WGS sequence"/>
</dbReference>
<feature type="transmembrane region" description="Helical" evidence="1">
    <location>
        <begin position="58"/>
        <end position="84"/>
    </location>
</feature>
<dbReference type="AlphaFoldDB" id="A0A9D1LSI6"/>
<evidence type="ECO:0000313" key="2">
    <source>
        <dbReference type="EMBL" id="HIU47263.1"/>
    </source>
</evidence>